<gene>
    <name evidence="1" type="ORF">K1X13_04815</name>
</gene>
<sequence length="410" mass="45139">MKTGTTFLQQLMSANKEDLLKAGFLFPGDSWAEQALATRDVMDRNKEDPALRAQCAGKWRKLVDEMLAYDGTASVFSMEFLSYASHDEAKRITKSLSKAEVHVVLTVRDATGAIPAQWQTFSRNGGVVSWPDFARGAVSVNGAPVQGELAQGARAFRRTQGIPQMLEVWGKRVPAERLHVVTVPRRPTDRLELWRRFAEVVGLDHAVVSELTNRTNTSLGQASADLMRRVNRGLVDVPANEYHPTIRGYLGERVLSQRAHLEKRAELDLVTLEFAAAWNHRVREAIRASKARFVGDLDDLPVEVPAALAESAPPVLTDPGADELLEAAASARDGLLRRIRQQTKRIRRAGGRVPHVDLTTLVTDLPTGPDRWNGQADPVEAAVEEVTALCRTLIELRRTALTTLGAAGLD</sequence>
<dbReference type="EMBL" id="JAIEZQ010000001">
    <property type="protein sequence ID" value="MBY9074142.1"/>
    <property type="molecule type" value="Genomic_DNA"/>
</dbReference>
<protein>
    <recommendedName>
        <fullName evidence="3">Sulfotransferase family protein</fullName>
    </recommendedName>
</protein>
<comment type="caution">
    <text evidence="1">The sequence shown here is derived from an EMBL/GenBank/DDBJ whole genome shotgun (WGS) entry which is preliminary data.</text>
</comment>
<dbReference type="InterPro" id="IPR027417">
    <property type="entry name" value="P-loop_NTPase"/>
</dbReference>
<evidence type="ECO:0008006" key="3">
    <source>
        <dbReference type="Google" id="ProtNLM"/>
    </source>
</evidence>
<dbReference type="SUPFAM" id="SSF52540">
    <property type="entry name" value="P-loop containing nucleoside triphosphate hydrolases"/>
    <property type="match status" value="1"/>
</dbReference>
<dbReference type="RefSeq" id="WP_221023852.1">
    <property type="nucleotide sequence ID" value="NZ_JAIEZQ010000001.1"/>
</dbReference>
<name>A0ABS7RHZ9_9ACTN</name>
<keyword evidence="2" id="KW-1185">Reference proteome</keyword>
<dbReference type="Proteomes" id="UP000754710">
    <property type="component" value="Unassembled WGS sequence"/>
</dbReference>
<evidence type="ECO:0000313" key="1">
    <source>
        <dbReference type="EMBL" id="MBY9074142.1"/>
    </source>
</evidence>
<reference evidence="1 2" key="1">
    <citation type="submission" date="2021-08" db="EMBL/GenBank/DDBJ databases">
        <title>Nocardioides bacterium WL0053 sp. nov., isolated from the sediment.</title>
        <authorList>
            <person name="Wang L."/>
            <person name="Zhang D."/>
            <person name="Zhang A."/>
        </authorList>
    </citation>
    <scope>NUCLEOTIDE SEQUENCE [LARGE SCALE GENOMIC DNA]</scope>
    <source>
        <strain evidence="1 2">WL0053</strain>
    </source>
</reference>
<proteinExistence type="predicted"/>
<evidence type="ECO:0000313" key="2">
    <source>
        <dbReference type="Proteomes" id="UP000754710"/>
    </source>
</evidence>
<accession>A0ABS7RHZ9</accession>
<organism evidence="1 2">
    <name type="scientific">Nocardioides jiangsuensis</name>
    <dbReference type="NCBI Taxonomy" id="2866161"/>
    <lineage>
        <taxon>Bacteria</taxon>
        <taxon>Bacillati</taxon>
        <taxon>Actinomycetota</taxon>
        <taxon>Actinomycetes</taxon>
        <taxon>Propionibacteriales</taxon>
        <taxon>Nocardioidaceae</taxon>
        <taxon>Nocardioides</taxon>
    </lineage>
</organism>